<dbReference type="AlphaFoldDB" id="A0A0L6UKN0"/>
<sequence>HFPSPQGLSSVRLVPYQNLIVSLTLAQCLKQLNLWNTFQWISAGKFHRPCLKITPIRKLKWKSPYQLWYGQPFDTSRLKPFGCLAFVKIPNALCNRKFRDMAVGYQQGANNWHVLLPGGKVLFLQLQDQHQGTIWF</sequence>
<organism evidence="1 2">
    <name type="scientific">Puccinia sorghi</name>
    <dbReference type="NCBI Taxonomy" id="27349"/>
    <lineage>
        <taxon>Eukaryota</taxon>
        <taxon>Fungi</taxon>
        <taxon>Dikarya</taxon>
        <taxon>Basidiomycota</taxon>
        <taxon>Pucciniomycotina</taxon>
        <taxon>Pucciniomycetes</taxon>
        <taxon>Pucciniales</taxon>
        <taxon>Pucciniaceae</taxon>
        <taxon>Puccinia</taxon>
    </lineage>
</organism>
<reference evidence="1 2" key="1">
    <citation type="submission" date="2015-08" db="EMBL/GenBank/DDBJ databases">
        <title>Next Generation Sequencing and Analysis of the Genome of Puccinia sorghi L Schw, the Causal Agent of Maize Common Rust.</title>
        <authorList>
            <person name="Rochi L."/>
            <person name="Burguener G."/>
            <person name="Darino M."/>
            <person name="Turjanski A."/>
            <person name="Kreff E."/>
            <person name="Dieguez M.J."/>
            <person name="Sacco F."/>
        </authorList>
    </citation>
    <scope>NUCLEOTIDE SEQUENCE [LARGE SCALE GENOMIC DNA]</scope>
    <source>
        <strain evidence="1 2">RO10H11247</strain>
    </source>
</reference>
<evidence type="ECO:0000313" key="2">
    <source>
        <dbReference type="Proteomes" id="UP000037035"/>
    </source>
</evidence>
<dbReference type="OrthoDB" id="2802215at2759"/>
<protein>
    <submittedName>
        <fullName evidence="1">Uncharacterized protein</fullName>
    </submittedName>
</protein>
<proteinExistence type="predicted"/>
<feature type="non-terminal residue" evidence="1">
    <location>
        <position position="1"/>
    </location>
</feature>
<dbReference type="EMBL" id="LAVV01010986">
    <property type="protein sequence ID" value="KNZ48340.1"/>
    <property type="molecule type" value="Genomic_DNA"/>
</dbReference>
<dbReference type="Proteomes" id="UP000037035">
    <property type="component" value="Unassembled WGS sequence"/>
</dbReference>
<accession>A0A0L6UKN0</accession>
<comment type="caution">
    <text evidence="1">The sequence shown here is derived from an EMBL/GenBank/DDBJ whole genome shotgun (WGS) entry which is preliminary data.</text>
</comment>
<dbReference type="VEuPathDB" id="FungiDB:VP01_5740g1"/>
<gene>
    <name evidence="1" type="ORF">VP01_5740g1</name>
</gene>
<keyword evidence="2" id="KW-1185">Reference proteome</keyword>
<evidence type="ECO:0000313" key="1">
    <source>
        <dbReference type="EMBL" id="KNZ48340.1"/>
    </source>
</evidence>
<name>A0A0L6UKN0_9BASI</name>